<dbReference type="Gene3D" id="3.40.630.10">
    <property type="entry name" value="Zn peptidases"/>
    <property type="match status" value="1"/>
</dbReference>
<dbReference type="Proteomes" id="UP000577362">
    <property type="component" value="Unassembled WGS sequence"/>
</dbReference>
<gene>
    <name evidence="6" type="ORF">GGR16_003999</name>
</gene>
<dbReference type="InterPro" id="IPR055438">
    <property type="entry name" value="AstE_AspA_cat"/>
</dbReference>
<evidence type="ECO:0000259" key="5">
    <source>
        <dbReference type="Pfam" id="PF24827"/>
    </source>
</evidence>
<organism evidence="6 7">
    <name type="scientific">Chelatococcus caeni</name>
    <dbReference type="NCBI Taxonomy" id="1348468"/>
    <lineage>
        <taxon>Bacteria</taxon>
        <taxon>Pseudomonadati</taxon>
        <taxon>Pseudomonadota</taxon>
        <taxon>Alphaproteobacteria</taxon>
        <taxon>Hyphomicrobiales</taxon>
        <taxon>Chelatococcaceae</taxon>
        <taxon>Chelatococcus</taxon>
    </lineage>
</organism>
<reference evidence="6 7" key="1">
    <citation type="submission" date="2020-08" db="EMBL/GenBank/DDBJ databases">
        <title>Genomic Encyclopedia of Type Strains, Phase IV (KMG-IV): sequencing the most valuable type-strain genomes for metagenomic binning, comparative biology and taxonomic classification.</title>
        <authorList>
            <person name="Goeker M."/>
        </authorList>
    </citation>
    <scope>NUCLEOTIDE SEQUENCE [LARGE SCALE GENOMIC DNA]</scope>
    <source>
        <strain evidence="6 7">DSM 103737</strain>
    </source>
</reference>
<comment type="caution">
    <text evidence="6">The sequence shown here is derived from an EMBL/GenBank/DDBJ whole genome shotgun (WGS) entry which is preliminary data.</text>
</comment>
<dbReference type="InterPro" id="IPR053138">
    <property type="entry name" value="N-alpha-Ac-DABA_deacetylase"/>
</dbReference>
<feature type="domain" description="Succinylglutamate desuccinylase/Aspartoacylase catalytic" evidence="5">
    <location>
        <begin position="63"/>
        <end position="248"/>
    </location>
</feature>
<dbReference type="PIRSF" id="PIRSF039012">
    <property type="entry name" value="ASP"/>
    <property type="match status" value="1"/>
</dbReference>
<dbReference type="Pfam" id="PF24827">
    <property type="entry name" value="AstE_AspA_cat"/>
    <property type="match status" value="1"/>
</dbReference>
<evidence type="ECO:0000256" key="2">
    <source>
        <dbReference type="ARBA" id="ARBA00022723"/>
    </source>
</evidence>
<dbReference type="GO" id="GO:0016788">
    <property type="term" value="F:hydrolase activity, acting on ester bonds"/>
    <property type="evidence" value="ECO:0007669"/>
    <property type="project" value="InterPro"/>
</dbReference>
<evidence type="ECO:0000256" key="3">
    <source>
        <dbReference type="ARBA" id="ARBA00022801"/>
    </source>
</evidence>
<keyword evidence="2" id="KW-0479">Metal-binding</keyword>
<dbReference type="PANTHER" id="PTHR37326:SF1">
    <property type="entry name" value="BLL3975 PROTEIN"/>
    <property type="match status" value="1"/>
</dbReference>
<keyword evidence="7" id="KW-1185">Reference proteome</keyword>
<name>A0A840C4K1_9HYPH</name>
<dbReference type="EMBL" id="JACIEN010000005">
    <property type="protein sequence ID" value="MBB4018952.1"/>
    <property type="molecule type" value="Genomic_DNA"/>
</dbReference>
<accession>A0A840C4K1</accession>
<evidence type="ECO:0000313" key="7">
    <source>
        <dbReference type="Proteomes" id="UP000577362"/>
    </source>
</evidence>
<dbReference type="InterPro" id="IPR043795">
    <property type="entry name" value="N-alpha-Ac-DABA-like"/>
</dbReference>
<dbReference type="PANTHER" id="PTHR37326">
    <property type="entry name" value="BLL3975 PROTEIN"/>
    <property type="match status" value="1"/>
</dbReference>
<evidence type="ECO:0000256" key="1">
    <source>
        <dbReference type="ARBA" id="ARBA00001947"/>
    </source>
</evidence>
<evidence type="ECO:0000256" key="4">
    <source>
        <dbReference type="ARBA" id="ARBA00022833"/>
    </source>
</evidence>
<dbReference type="GO" id="GO:0046872">
    <property type="term" value="F:metal ion binding"/>
    <property type="evidence" value="ECO:0007669"/>
    <property type="project" value="UniProtKB-KW"/>
</dbReference>
<dbReference type="AlphaFoldDB" id="A0A840C4K1"/>
<protein>
    <recommendedName>
        <fullName evidence="5">Succinylglutamate desuccinylase/Aspartoacylase catalytic domain-containing protein</fullName>
    </recommendedName>
</protein>
<keyword evidence="3" id="KW-0378">Hydrolase</keyword>
<dbReference type="SUPFAM" id="SSF53187">
    <property type="entry name" value="Zn-dependent exopeptidases"/>
    <property type="match status" value="1"/>
</dbReference>
<dbReference type="GO" id="GO:0016811">
    <property type="term" value="F:hydrolase activity, acting on carbon-nitrogen (but not peptide) bonds, in linear amides"/>
    <property type="evidence" value="ECO:0007669"/>
    <property type="project" value="InterPro"/>
</dbReference>
<proteinExistence type="predicted"/>
<sequence>MAVAASRAPCPPIKVRFMHTGLIHSIDFDADGKQSGHLRLPYSIDRSPYFHIHVPICRIRNGAGPRVLLMAGNHGDEYEGELLLARLMRRLAPAAVRGEITILPMVNVPAVMAARRRSPYDDGNLNRAFPGSADGTPTARIAHFLEHDLFRRHDVVFDLHAGGTSMAHLPCALIEQQGPPERFARALQLMQALAMPYGFVAENGAAAPTSMGAAARAGAIGISGEFGGGATVTRETMRLTARAIDNLLIATGAIAAPVLSEADRPAEPMQLLALDSHDQAIYATRRGWFEPVADVGDRVAAGDLAGYYHDLTRLDLPEEALHFGQGGIVISRRLHTDSEAGDCLIQVARPVAAGDLAAPQADIGG</sequence>
<comment type="cofactor">
    <cofactor evidence="1">
        <name>Zn(2+)</name>
        <dbReference type="ChEBI" id="CHEBI:29105"/>
    </cofactor>
</comment>
<keyword evidence="4" id="KW-0862">Zinc</keyword>
<evidence type="ECO:0000313" key="6">
    <source>
        <dbReference type="EMBL" id="MBB4018952.1"/>
    </source>
</evidence>